<sequence>MTTWCTSLSLAVWLLLACTETASLQVLPAVSSLIKNENQPTVAFLNLTDGTCHVQPMDISQAQGGSVVQERQERDGLRIHSALLHEPSDTVFALGYEGSSSNASVLSFRASSGSLLRKTSYRQIPTPGVPLFSASYFHQDKLFGWRRASSFGPYTYSLASIDPVSGATAMLGKSGCDIPRPFAVDVEAGDGVVYMYKEPCQYSGSRFYALNATTGDQMGVAGPPADWLTDFTLDVKTKEVFAIGCRNGNYFTLFTSSAPPFSDFFMLDREDSKWKVDSCYDPDRRTAGPRLVFSADGERFLVFAVRHKGSQGNDTEVFVASAETGKVVKTMSLPPECTDFSFSSPHPPVQVERKEQQTGGAQDTRDNVVWV</sequence>
<accession>A0A0G4HYT6</accession>
<feature type="region of interest" description="Disordered" evidence="1">
    <location>
        <begin position="342"/>
        <end position="371"/>
    </location>
</feature>
<organism evidence="3">
    <name type="scientific">Chromera velia CCMP2878</name>
    <dbReference type="NCBI Taxonomy" id="1169474"/>
    <lineage>
        <taxon>Eukaryota</taxon>
        <taxon>Sar</taxon>
        <taxon>Alveolata</taxon>
        <taxon>Colpodellida</taxon>
        <taxon>Chromeraceae</taxon>
        <taxon>Chromera</taxon>
    </lineage>
</organism>
<dbReference type="EMBL" id="CDMZ01004431">
    <property type="protein sequence ID" value="CEM49727.1"/>
    <property type="molecule type" value="Genomic_DNA"/>
</dbReference>
<gene>
    <name evidence="3" type="ORF">Cvel_9577</name>
</gene>
<keyword evidence="2" id="KW-0732">Signal</keyword>
<protein>
    <submittedName>
        <fullName evidence="3">Uncharacterized protein</fullName>
    </submittedName>
</protein>
<dbReference type="SUPFAM" id="SSF50969">
    <property type="entry name" value="YVTN repeat-like/Quinoprotein amine dehydrogenase"/>
    <property type="match status" value="1"/>
</dbReference>
<feature type="signal peptide" evidence="2">
    <location>
        <begin position="1"/>
        <end position="23"/>
    </location>
</feature>
<feature type="chain" id="PRO_5005192004" evidence="2">
    <location>
        <begin position="24"/>
        <end position="371"/>
    </location>
</feature>
<evidence type="ECO:0000256" key="2">
    <source>
        <dbReference type="SAM" id="SignalP"/>
    </source>
</evidence>
<dbReference type="AlphaFoldDB" id="A0A0G4HYT6"/>
<evidence type="ECO:0000313" key="3">
    <source>
        <dbReference type="EMBL" id="CEM49727.1"/>
    </source>
</evidence>
<name>A0A0G4HYT6_9ALVE</name>
<reference evidence="3" key="1">
    <citation type="submission" date="2014-11" db="EMBL/GenBank/DDBJ databases">
        <authorList>
            <person name="Otto D Thomas"/>
            <person name="Naeem Raeece"/>
        </authorList>
    </citation>
    <scope>NUCLEOTIDE SEQUENCE</scope>
</reference>
<dbReference type="VEuPathDB" id="CryptoDB:Cvel_9577"/>
<proteinExistence type="predicted"/>
<dbReference type="InterPro" id="IPR011044">
    <property type="entry name" value="Quino_amine_DH_bsu"/>
</dbReference>
<evidence type="ECO:0000256" key="1">
    <source>
        <dbReference type="SAM" id="MobiDB-lite"/>
    </source>
</evidence>